<dbReference type="HOGENOM" id="CLU_2559617_0_0_1"/>
<dbReference type="EMBL" id="AYSA01000006">
    <property type="protein sequence ID" value="ESZ99460.1"/>
    <property type="molecule type" value="Genomic_DNA"/>
</dbReference>
<reference evidence="1 2" key="1">
    <citation type="journal article" date="2014" name="Genome Announc.">
        <title>Draft genome sequence of Sclerotinia borealis, a psychrophilic plant pathogenic fungus.</title>
        <authorList>
            <person name="Mardanov A.V."/>
            <person name="Beletsky A.V."/>
            <person name="Kadnikov V.V."/>
            <person name="Ignatov A.N."/>
            <person name="Ravin N.V."/>
        </authorList>
    </citation>
    <scope>NUCLEOTIDE SEQUENCE [LARGE SCALE GENOMIC DNA]</scope>
    <source>
        <strain evidence="2">F-4157</strain>
    </source>
</reference>
<organism evidence="1 2">
    <name type="scientific">Sclerotinia borealis (strain F-4128)</name>
    <dbReference type="NCBI Taxonomy" id="1432307"/>
    <lineage>
        <taxon>Eukaryota</taxon>
        <taxon>Fungi</taxon>
        <taxon>Dikarya</taxon>
        <taxon>Ascomycota</taxon>
        <taxon>Pezizomycotina</taxon>
        <taxon>Leotiomycetes</taxon>
        <taxon>Helotiales</taxon>
        <taxon>Sclerotiniaceae</taxon>
        <taxon>Sclerotinia</taxon>
    </lineage>
</organism>
<dbReference type="Proteomes" id="UP000019487">
    <property type="component" value="Unassembled WGS sequence"/>
</dbReference>
<comment type="caution">
    <text evidence="1">The sequence shown here is derived from an EMBL/GenBank/DDBJ whole genome shotgun (WGS) entry which is preliminary data.</text>
</comment>
<accession>W9CXV9</accession>
<protein>
    <submittedName>
        <fullName evidence="1">Uncharacterized protein</fullName>
    </submittedName>
</protein>
<evidence type="ECO:0000313" key="2">
    <source>
        <dbReference type="Proteomes" id="UP000019487"/>
    </source>
</evidence>
<evidence type="ECO:0000313" key="1">
    <source>
        <dbReference type="EMBL" id="ESZ99460.1"/>
    </source>
</evidence>
<dbReference type="AlphaFoldDB" id="W9CXV9"/>
<name>W9CXV9_SCLBF</name>
<keyword evidence="2" id="KW-1185">Reference proteome</keyword>
<gene>
    <name evidence="1" type="ORF">SBOR_0222</name>
</gene>
<proteinExistence type="predicted"/>
<sequence length="82" mass="9543">MPLWDQIYHEQQLLGEGTNILSDDRGSLEVLQLESESIAQISVFGFAMPKDNSIMLLGIFRKIWALRRIRDPFYRSFVNGNR</sequence>